<accession>A0ABY5H805</accession>
<keyword evidence="4 8" id="KW-0597">Phosphoprotein</keyword>
<feature type="modified residue" description="4-aspartylphosphate" evidence="8">
    <location>
        <position position="762"/>
    </location>
</feature>
<dbReference type="EC" id="2.7.13.3" evidence="3"/>
<dbReference type="EMBL" id="CP073346">
    <property type="protein sequence ID" value="UTW08458.1"/>
    <property type="molecule type" value="Genomic_DNA"/>
</dbReference>
<evidence type="ECO:0000256" key="7">
    <source>
        <dbReference type="ARBA" id="ARBA00023136"/>
    </source>
</evidence>
<evidence type="ECO:0000256" key="9">
    <source>
        <dbReference type="SAM" id="Phobius"/>
    </source>
</evidence>
<evidence type="ECO:0000256" key="6">
    <source>
        <dbReference type="ARBA" id="ARBA00022989"/>
    </source>
</evidence>
<dbReference type="Proteomes" id="UP001059672">
    <property type="component" value="Chromosome"/>
</dbReference>
<dbReference type="InterPro" id="IPR036097">
    <property type="entry name" value="HisK_dim/P_sf"/>
</dbReference>
<feature type="transmembrane region" description="Helical" evidence="9">
    <location>
        <begin position="285"/>
        <end position="302"/>
    </location>
</feature>
<dbReference type="SMART" id="SM01079">
    <property type="entry name" value="CHASE"/>
    <property type="match status" value="1"/>
</dbReference>
<keyword evidence="7 9" id="KW-0472">Membrane</keyword>
<protein>
    <recommendedName>
        <fullName evidence="3">histidine kinase</fullName>
        <ecNumber evidence="3">2.7.13.3</ecNumber>
    </recommendedName>
</protein>
<dbReference type="InterPro" id="IPR011006">
    <property type="entry name" value="CheY-like_superfamily"/>
</dbReference>
<dbReference type="Pfam" id="PF03924">
    <property type="entry name" value="CHASE"/>
    <property type="match status" value="1"/>
</dbReference>
<keyword evidence="14" id="KW-1185">Reference proteome</keyword>
<dbReference type="RefSeq" id="WP_255839095.1">
    <property type="nucleotide sequence ID" value="NZ_CP073346.1"/>
</dbReference>
<dbReference type="SUPFAM" id="SSF55785">
    <property type="entry name" value="PYP-like sensor domain (PAS domain)"/>
    <property type="match status" value="1"/>
</dbReference>
<evidence type="ECO:0000256" key="8">
    <source>
        <dbReference type="PROSITE-ProRule" id="PRU00169"/>
    </source>
</evidence>
<dbReference type="InterPro" id="IPR036890">
    <property type="entry name" value="HATPase_C_sf"/>
</dbReference>
<evidence type="ECO:0000259" key="10">
    <source>
        <dbReference type="PROSITE" id="PS50109"/>
    </source>
</evidence>
<evidence type="ECO:0000259" key="12">
    <source>
        <dbReference type="PROSITE" id="PS50839"/>
    </source>
</evidence>
<dbReference type="PROSITE" id="PS50109">
    <property type="entry name" value="HIS_KIN"/>
    <property type="match status" value="1"/>
</dbReference>
<dbReference type="PROSITE" id="PS50839">
    <property type="entry name" value="CHASE"/>
    <property type="match status" value="1"/>
</dbReference>
<dbReference type="CDD" id="cd17546">
    <property type="entry name" value="REC_hyHK_CKI1_RcsC-like"/>
    <property type="match status" value="1"/>
</dbReference>
<comment type="subcellular location">
    <subcellularLocation>
        <location evidence="2">Membrane</location>
    </subcellularLocation>
</comment>
<feature type="transmembrane region" description="Helical" evidence="9">
    <location>
        <begin position="27"/>
        <end position="47"/>
    </location>
</feature>
<evidence type="ECO:0000256" key="1">
    <source>
        <dbReference type="ARBA" id="ARBA00000085"/>
    </source>
</evidence>
<feature type="domain" description="Response regulatory" evidence="11">
    <location>
        <begin position="713"/>
        <end position="829"/>
    </location>
</feature>
<name>A0ABY5H805_9PSED</name>
<comment type="catalytic activity">
    <reaction evidence="1">
        <text>ATP + protein L-histidine = ADP + protein N-phospho-L-histidine.</text>
        <dbReference type="EC" id="2.7.13.3"/>
    </reaction>
</comment>
<dbReference type="PROSITE" id="PS50110">
    <property type="entry name" value="RESPONSE_REGULATORY"/>
    <property type="match status" value="1"/>
</dbReference>
<dbReference type="SMART" id="SM00448">
    <property type="entry name" value="REC"/>
    <property type="match status" value="1"/>
</dbReference>
<dbReference type="InterPro" id="IPR003594">
    <property type="entry name" value="HATPase_dom"/>
</dbReference>
<dbReference type="SUPFAM" id="SSF55874">
    <property type="entry name" value="ATPase domain of HSP90 chaperone/DNA topoisomerase II/histidine kinase"/>
    <property type="match status" value="1"/>
</dbReference>
<dbReference type="Pfam" id="PF00512">
    <property type="entry name" value="HisKA"/>
    <property type="match status" value="1"/>
</dbReference>
<keyword evidence="5 9" id="KW-0812">Transmembrane</keyword>
<dbReference type="SUPFAM" id="SSF47384">
    <property type="entry name" value="Homodimeric domain of signal transducing histidine kinase"/>
    <property type="match status" value="1"/>
</dbReference>
<dbReference type="SMART" id="SM00388">
    <property type="entry name" value="HisKA"/>
    <property type="match status" value="1"/>
</dbReference>
<dbReference type="SUPFAM" id="SSF52172">
    <property type="entry name" value="CheY-like"/>
    <property type="match status" value="1"/>
</dbReference>
<dbReference type="Gene3D" id="3.30.565.10">
    <property type="entry name" value="Histidine kinase-like ATPase, C-terminal domain"/>
    <property type="match status" value="1"/>
</dbReference>
<dbReference type="CDD" id="cd00082">
    <property type="entry name" value="HisKA"/>
    <property type="match status" value="1"/>
</dbReference>
<dbReference type="InterPro" id="IPR035965">
    <property type="entry name" value="PAS-like_dom_sf"/>
</dbReference>
<dbReference type="SMART" id="SM00387">
    <property type="entry name" value="HATPase_c"/>
    <property type="match status" value="1"/>
</dbReference>
<sequence>MTEDSSQASANLPAGVKRRRWWQQWTVAALLAVLFGGGNLVALNAYYDEDFRANHLAQQQAVLQQLSIVRAQLESYLNGDLYQVKGLIGLPMANQEIDEQLFSRIASELAGDDLRIKSLQLAPDGIVTHVWPYEQNKGAIGHDLLADPQRRLAASRAIETRQLWVAGPVNLIQGGTAIIGRYPIFVDDPLRGGERFWGFATVLIDWNSVVLRAQQAAGDASAIEIAIRGKDGLGAQGEQLYGKSEVFADSPITMDVVLPGGVWQLAGVPARGWITAAGYKAGPRMFAFALAILLAGGLYALLRLPVRLRRMVEEATDSLRQSENRLVDAIEAIPDAFAIFDASDRLVLCNANFRRVYQRTEPAIQPGTTARRLIEYGIEHGQYGDGDGDQALSELLKTKLELHGKAESHYEEHLSDGRVLRVIQRRMRDGGLAGIRVDISDLKNKERELTDAKRQADASNEAKNTFLATVSHELRTPLNVVIGVLTALQSSDTLEALERERVTVANRSGKHLLALVNEILDLSRVESGKLELQRCAFDFAELIKPVLDFARTGCEQKGLTFVYDEGVGVPVHCRGDSVRVRQVLFNLLSNAIKFTPSGTVQLAVEARTQADGRLALWFCVDDTGPGVAENMKPLLYKAFAQGDASLVRQHGGAGLGLALSKRLALMMGGDIEAADSPLGGARFTLSLVLESGASERDLPASGSQRIATLSPRRVLTVDDSPTNQLVIDCLLDGTGYELHYVDGGEQAIERVQEQDFDLILMDISMPGMDGVEATRRIRQLLGEACPVVVAVTAHSMAGDRERYLATGMDGFITKPIDKQELIRTIEAAGR</sequence>
<evidence type="ECO:0000256" key="4">
    <source>
        <dbReference type="ARBA" id="ARBA00022553"/>
    </source>
</evidence>
<dbReference type="PANTHER" id="PTHR45339:SF5">
    <property type="entry name" value="HISTIDINE KINASE"/>
    <property type="match status" value="1"/>
</dbReference>
<dbReference type="PANTHER" id="PTHR45339">
    <property type="entry name" value="HYBRID SIGNAL TRANSDUCTION HISTIDINE KINASE J"/>
    <property type="match status" value="1"/>
</dbReference>
<reference evidence="13" key="1">
    <citation type="submission" date="2021-04" db="EMBL/GenBank/DDBJ databases">
        <title>Oceanospirillales bacteria with DddD are important DMSP degraders in coastal seawater.</title>
        <authorList>
            <person name="Liu J."/>
        </authorList>
    </citation>
    <scope>NUCLEOTIDE SEQUENCE</scope>
    <source>
        <strain evidence="13">D13-4</strain>
    </source>
</reference>
<dbReference type="InterPro" id="IPR042240">
    <property type="entry name" value="CHASE_sf"/>
</dbReference>
<evidence type="ECO:0000313" key="14">
    <source>
        <dbReference type="Proteomes" id="UP001059672"/>
    </source>
</evidence>
<dbReference type="InterPro" id="IPR003661">
    <property type="entry name" value="HisK_dim/P_dom"/>
</dbReference>
<feature type="domain" description="CHASE" evidence="12">
    <location>
        <begin position="123"/>
        <end position="266"/>
    </location>
</feature>
<dbReference type="InterPro" id="IPR004358">
    <property type="entry name" value="Sig_transdc_His_kin-like_C"/>
</dbReference>
<proteinExistence type="predicted"/>
<keyword evidence="6 9" id="KW-1133">Transmembrane helix</keyword>
<dbReference type="CDD" id="cd16922">
    <property type="entry name" value="HATPase_EvgS-ArcB-TorS-like"/>
    <property type="match status" value="1"/>
</dbReference>
<dbReference type="Pfam" id="PF12860">
    <property type="entry name" value="PAS_7"/>
    <property type="match status" value="1"/>
</dbReference>
<dbReference type="InterPro" id="IPR006189">
    <property type="entry name" value="CHASE_dom"/>
</dbReference>
<dbReference type="InterPro" id="IPR005467">
    <property type="entry name" value="His_kinase_dom"/>
</dbReference>
<evidence type="ECO:0000256" key="3">
    <source>
        <dbReference type="ARBA" id="ARBA00012438"/>
    </source>
</evidence>
<dbReference type="Gene3D" id="1.10.287.130">
    <property type="match status" value="1"/>
</dbReference>
<evidence type="ECO:0000256" key="5">
    <source>
        <dbReference type="ARBA" id="ARBA00022692"/>
    </source>
</evidence>
<dbReference type="Pfam" id="PF00072">
    <property type="entry name" value="Response_reg"/>
    <property type="match status" value="1"/>
</dbReference>
<dbReference type="Gene3D" id="3.30.450.350">
    <property type="entry name" value="CHASE domain"/>
    <property type="match status" value="1"/>
</dbReference>
<evidence type="ECO:0000256" key="2">
    <source>
        <dbReference type="ARBA" id="ARBA00004370"/>
    </source>
</evidence>
<evidence type="ECO:0000313" key="13">
    <source>
        <dbReference type="EMBL" id="UTW08458.1"/>
    </source>
</evidence>
<feature type="domain" description="Histidine kinase" evidence="10">
    <location>
        <begin position="469"/>
        <end position="691"/>
    </location>
</feature>
<dbReference type="Gene3D" id="3.30.450.20">
    <property type="entry name" value="PAS domain"/>
    <property type="match status" value="1"/>
</dbReference>
<dbReference type="InterPro" id="IPR001789">
    <property type="entry name" value="Sig_transdc_resp-reg_receiver"/>
</dbReference>
<gene>
    <name evidence="13" type="ORF">KDW96_03790</name>
</gene>
<dbReference type="PRINTS" id="PR00344">
    <property type="entry name" value="BCTRLSENSOR"/>
</dbReference>
<evidence type="ECO:0000259" key="11">
    <source>
        <dbReference type="PROSITE" id="PS50110"/>
    </source>
</evidence>
<dbReference type="Gene3D" id="3.40.50.2300">
    <property type="match status" value="1"/>
</dbReference>
<dbReference type="Pfam" id="PF02518">
    <property type="entry name" value="HATPase_c"/>
    <property type="match status" value="1"/>
</dbReference>
<organism evidence="13 14">
    <name type="scientific">Pseudomonas benzenivorans</name>
    <dbReference type="NCBI Taxonomy" id="556533"/>
    <lineage>
        <taxon>Bacteria</taxon>
        <taxon>Pseudomonadati</taxon>
        <taxon>Pseudomonadota</taxon>
        <taxon>Gammaproteobacteria</taxon>
        <taxon>Pseudomonadales</taxon>
        <taxon>Pseudomonadaceae</taxon>
        <taxon>Pseudomonas</taxon>
    </lineage>
</organism>